<gene>
    <name evidence="2" type="ORF">FCC1311_096232</name>
</gene>
<evidence type="ECO:0000313" key="2">
    <source>
        <dbReference type="EMBL" id="GBG33400.1"/>
    </source>
</evidence>
<dbReference type="Pfam" id="PF11822">
    <property type="entry name" value="BTB_SANBR"/>
    <property type="match status" value="1"/>
</dbReference>
<evidence type="ECO:0000313" key="3">
    <source>
        <dbReference type="Proteomes" id="UP000241890"/>
    </source>
</evidence>
<dbReference type="AlphaFoldDB" id="A0A2R5GRC7"/>
<reference evidence="2 3" key="1">
    <citation type="submission" date="2017-12" db="EMBL/GenBank/DDBJ databases">
        <title>Sequencing, de novo assembly and annotation of complete genome of a new Thraustochytrid species, strain FCC1311.</title>
        <authorList>
            <person name="Sedici K."/>
            <person name="Godart F."/>
            <person name="Aiese Cigliano R."/>
            <person name="Sanseverino W."/>
            <person name="Barakat M."/>
            <person name="Ortet P."/>
            <person name="Marechal E."/>
            <person name="Cagnac O."/>
            <person name="Amato A."/>
        </authorList>
    </citation>
    <scope>NUCLEOTIDE SEQUENCE [LARGE SCALE GENOMIC DNA]</scope>
</reference>
<proteinExistence type="predicted"/>
<accession>A0A2R5GRC7</accession>
<name>A0A2R5GRC7_9STRA</name>
<comment type="caution">
    <text evidence="2">The sequence shown here is derived from an EMBL/GenBank/DDBJ whole genome shotgun (WGS) entry which is preliminary data.</text>
</comment>
<dbReference type="InterPro" id="IPR021777">
    <property type="entry name" value="SANBR_BTB"/>
</dbReference>
<dbReference type="InParanoid" id="A0A2R5GRC7"/>
<evidence type="ECO:0000259" key="1">
    <source>
        <dbReference type="Pfam" id="PF11822"/>
    </source>
</evidence>
<dbReference type="PANTHER" id="PTHR20946:SF0">
    <property type="entry name" value="SANT AND BTB DOMAIN REGULATOR OF CLASS SWITCH RECOMBINATION"/>
    <property type="match status" value="1"/>
</dbReference>
<sequence length="224" mass="25618">MPYFRPYLKDLHKMDISVHCDVKIFEWLMRRIRSPDDARLDIRSATSVLIASEFLGMSTLVQEATAFVAQHLCEIMALPIDLTCLGDATVRRLARLISLNTLIGLSDPRNAILGTLYRLRAEELLQNHGPALTSCKHCSALYSRRFADRLICPRAPASVDFNGRLCQRHEPIADDWDVVRSFIVPMRHRKAQEWKRIFWTLWGATKLFQCTMCETYFDAGSTGG</sequence>
<feature type="domain" description="SANT and BTB" evidence="1">
    <location>
        <begin position="1"/>
        <end position="64"/>
    </location>
</feature>
<organism evidence="2 3">
    <name type="scientific">Hondaea fermentalgiana</name>
    <dbReference type="NCBI Taxonomy" id="2315210"/>
    <lineage>
        <taxon>Eukaryota</taxon>
        <taxon>Sar</taxon>
        <taxon>Stramenopiles</taxon>
        <taxon>Bigyra</taxon>
        <taxon>Labyrinthulomycetes</taxon>
        <taxon>Thraustochytrida</taxon>
        <taxon>Thraustochytriidae</taxon>
        <taxon>Hondaea</taxon>
    </lineage>
</organism>
<dbReference type="EMBL" id="BEYU01000154">
    <property type="protein sequence ID" value="GBG33400.1"/>
    <property type="molecule type" value="Genomic_DNA"/>
</dbReference>
<dbReference type="PANTHER" id="PTHR20946">
    <property type="entry name" value="SANT AND BTB DOMAIN REGULATOR OF CLASS SWITCH RECOMBINATION"/>
    <property type="match status" value="1"/>
</dbReference>
<keyword evidence="3" id="KW-1185">Reference proteome</keyword>
<dbReference type="OrthoDB" id="550012at2759"/>
<dbReference type="InterPro" id="IPR045902">
    <property type="entry name" value="SANBR-like"/>
</dbReference>
<dbReference type="Proteomes" id="UP000241890">
    <property type="component" value="Unassembled WGS sequence"/>
</dbReference>
<protein>
    <recommendedName>
        <fullName evidence="1">SANT and BTB domain-containing protein</fullName>
    </recommendedName>
</protein>